<accession>A0A2A8B6P8</accession>
<dbReference type="EMBL" id="VLYX01000064">
    <property type="protein sequence ID" value="MDR4329407.1"/>
    <property type="molecule type" value="Genomic_DNA"/>
</dbReference>
<dbReference type="GeneID" id="34218327"/>
<evidence type="ECO:0000313" key="3">
    <source>
        <dbReference type="EMBL" id="PHE91563.1"/>
    </source>
</evidence>
<reference evidence="3 4" key="1">
    <citation type="submission" date="2017-09" db="EMBL/GenBank/DDBJ databases">
        <title>Large-scale bioinformatics analysis of Bacillus genomes uncovers conserved roles of natural products in bacterial physiology.</title>
        <authorList>
            <consortium name="Agbiome Team Llc"/>
            <person name="Bleich R.M."/>
            <person name="Grubbs K.J."/>
            <person name="Santa Maria K.C."/>
            <person name="Allen S.E."/>
            <person name="Farag S."/>
            <person name="Shank E.A."/>
            <person name="Bowers A."/>
        </authorList>
    </citation>
    <scope>NUCLEOTIDE SEQUENCE [LARGE SCALE GENOMIC DNA]</scope>
    <source>
        <strain evidence="3 4">AFS037265</strain>
    </source>
</reference>
<keyword evidence="1" id="KW-1133">Transmembrane helix</keyword>
<feature type="transmembrane region" description="Helical" evidence="1">
    <location>
        <begin position="12"/>
        <end position="30"/>
    </location>
</feature>
<organism evidence="2 5">
    <name type="scientific">Bacillus pseudomycoides</name>
    <dbReference type="NCBI Taxonomy" id="64104"/>
    <lineage>
        <taxon>Bacteria</taxon>
        <taxon>Bacillati</taxon>
        <taxon>Bacillota</taxon>
        <taxon>Bacilli</taxon>
        <taxon>Bacillales</taxon>
        <taxon>Bacillaceae</taxon>
        <taxon>Bacillus</taxon>
        <taxon>Bacillus cereus group</taxon>
    </lineage>
</organism>
<name>A0A2A8B6P8_9BACI</name>
<keyword evidence="1" id="KW-0472">Membrane</keyword>
<reference evidence="2" key="2">
    <citation type="submission" date="2019-07" db="EMBL/GenBank/DDBJ databases">
        <title>Phylogenomic Reclassification of ATCC Bacillus Strains and Various Taxa within the Genus Bacillus.</title>
        <authorList>
            <person name="Riojas M.A."/>
            <person name="Frank A.M."/>
            <person name="Fenn S.L."/>
            <person name="King S.P."/>
            <person name="Brower S.M."/>
            <person name="Hazbon M.H."/>
        </authorList>
    </citation>
    <scope>NUCLEOTIDE SEQUENCE</scope>
    <source>
        <strain evidence="2">NR-12239</strain>
    </source>
</reference>
<dbReference type="AlphaFoldDB" id="A0A2A8B6P8"/>
<evidence type="ECO:0000313" key="4">
    <source>
        <dbReference type="Proteomes" id="UP000221918"/>
    </source>
</evidence>
<sequence>MGYQYEIFMFWYVGFIFWVLLLISLITFIVAIKRESWIMTLVSLILIIPNVIFMLIDKLELIIYLALILPILQILMVVKFIKKGMGLT</sequence>
<feature type="transmembrane region" description="Helical" evidence="1">
    <location>
        <begin position="37"/>
        <end position="56"/>
    </location>
</feature>
<dbReference type="Proteomes" id="UP000221918">
    <property type="component" value="Unassembled WGS sequence"/>
</dbReference>
<dbReference type="RefSeq" id="WP_018780437.1">
    <property type="nucleotide sequence ID" value="NZ_CM000743.1"/>
</dbReference>
<protein>
    <submittedName>
        <fullName evidence="2">Uncharacterized protein</fullName>
    </submittedName>
</protein>
<evidence type="ECO:0000313" key="5">
    <source>
        <dbReference type="Proteomes" id="UP001248134"/>
    </source>
</evidence>
<dbReference type="EMBL" id="NUTL01000097">
    <property type="protein sequence ID" value="PHE91563.1"/>
    <property type="molecule type" value="Genomic_DNA"/>
</dbReference>
<comment type="caution">
    <text evidence="2">The sequence shown here is derived from an EMBL/GenBank/DDBJ whole genome shotgun (WGS) entry which is preliminary data.</text>
</comment>
<dbReference type="Proteomes" id="UP001248134">
    <property type="component" value="Unassembled WGS sequence"/>
</dbReference>
<keyword evidence="1" id="KW-0812">Transmembrane</keyword>
<evidence type="ECO:0000256" key="1">
    <source>
        <dbReference type="SAM" id="Phobius"/>
    </source>
</evidence>
<proteinExistence type="predicted"/>
<feature type="transmembrane region" description="Helical" evidence="1">
    <location>
        <begin position="62"/>
        <end position="81"/>
    </location>
</feature>
<dbReference type="KEGG" id="bmyc:DJ92_4997"/>
<gene>
    <name evidence="3" type="ORF">COF81_21580</name>
    <name evidence="2" type="ORF">FOS08_27235</name>
</gene>
<evidence type="ECO:0000313" key="2">
    <source>
        <dbReference type="EMBL" id="MDR4329407.1"/>
    </source>
</evidence>